<dbReference type="Proteomes" id="UP000499080">
    <property type="component" value="Unassembled WGS sequence"/>
</dbReference>
<dbReference type="EMBL" id="BGPR01000877">
    <property type="protein sequence ID" value="GBM38769.1"/>
    <property type="molecule type" value="Genomic_DNA"/>
</dbReference>
<sequence>MFKGELGLLLDNQKQCFRTSIDENFSDLEFFLDCSRIAVVNVELIKRLIVILEAIINGYHIDKKSSKYMLMKQDLHGPITPTMYKVLIIRVTVIQQVEKYILASCHKKLPRPETNTLGCTVRITP</sequence>
<evidence type="ECO:0000313" key="1">
    <source>
        <dbReference type="EMBL" id="GBM38769.1"/>
    </source>
</evidence>
<proteinExistence type="predicted"/>
<dbReference type="AlphaFoldDB" id="A0A4Y2FET7"/>
<keyword evidence="2" id="KW-1185">Reference proteome</keyword>
<organism evidence="1 2">
    <name type="scientific">Araneus ventricosus</name>
    <name type="common">Orbweaver spider</name>
    <name type="synonym">Epeira ventricosa</name>
    <dbReference type="NCBI Taxonomy" id="182803"/>
    <lineage>
        <taxon>Eukaryota</taxon>
        <taxon>Metazoa</taxon>
        <taxon>Ecdysozoa</taxon>
        <taxon>Arthropoda</taxon>
        <taxon>Chelicerata</taxon>
        <taxon>Arachnida</taxon>
        <taxon>Araneae</taxon>
        <taxon>Araneomorphae</taxon>
        <taxon>Entelegynae</taxon>
        <taxon>Araneoidea</taxon>
        <taxon>Araneidae</taxon>
        <taxon>Araneus</taxon>
    </lineage>
</organism>
<comment type="caution">
    <text evidence="1">The sequence shown here is derived from an EMBL/GenBank/DDBJ whole genome shotgun (WGS) entry which is preliminary data.</text>
</comment>
<gene>
    <name evidence="1" type="ORF">AVEN_210507_1</name>
</gene>
<name>A0A4Y2FET7_ARAVE</name>
<reference evidence="1 2" key="1">
    <citation type="journal article" date="2019" name="Sci. Rep.">
        <title>Orb-weaving spider Araneus ventricosus genome elucidates the spidroin gene catalogue.</title>
        <authorList>
            <person name="Kono N."/>
            <person name="Nakamura H."/>
            <person name="Ohtoshi R."/>
            <person name="Moran D.A.P."/>
            <person name="Shinohara A."/>
            <person name="Yoshida Y."/>
            <person name="Fujiwara M."/>
            <person name="Mori M."/>
            <person name="Tomita M."/>
            <person name="Arakawa K."/>
        </authorList>
    </citation>
    <scope>NUCLEOTIDE SEQUENCE [LARGE SCALE GENOMIC DNA]</scope>
</reference>
<evidence type="ECO:0000313" key="2">
    <source>
        <dbReference type="Proteomes" id="UP000499080"/>
    </source>
</evidence>
<accession>A0A4Y2FET7</accession>
<protein>
    <submittedName>
        <fullName evidence="1">Uncharacterized protein</fullName>
    </submittedName>
</protein>